<keyword evidence="1" id="KW-0472">Membrane</keyword>
<sequence>MSDTGRVTETSPAQPLTAPRRRRPIVVALGVLLVVVVALAAWIWARPPSPTAERDLALRGALASGGPSGWELVADPGLDTSDDAEWTQQDGRPVLLGGNGFTLVWAMSPAGPQACAALADWAARRFAAEAGKGVTDSCPAALASKSDDDKVFTDYGTEPGPHGRYLFSARTRAGAIFAGLTYEGPARNALR</sequence>
<evidence type="ECO:0000256" key="1">
    <source>
        <dbReference type="SAM" id="Phobius"/>
    </source>
</evidence>
<keyword evidence="1" id="KW-1133">Transmembrane helix</keyword>
<dbReference type="EMBL" id="BOMH01000017">
    <property type="protein sequence ID" value="GID64468.1"/>
    <property type="molecule type" value="Genomic_DNA"/>
</dbReference>
<organism evidence="2 3">
    <name type="scientific">Actinoplanes cyaneus</name>
    <dbReference type="NCBI Taxonomy" id="52696"/>
    <lineage>
        <taxon>Bacteria</taxon>
        <taxon>Bacillati</taxon>
        <taxon>Actinomycetota</taxon>
        <taxon>Actinomycetes</taxon>
        <taxon>Micromonosporales</taxon>
        <taxon>Micromonosporaceae</taxon>
        <taxon>Actinoplanes</taxon>
    </lineage>
</organism>
<reference evidence="2" key="1">
    <citation type="submission" date="2021-01" db="EMBL/GenBank/DDBJ databases">
        <title>Whole genome shotgun sequence of Actinoplanes cyaneus NBRC 14990.</title>
        <authorList>
            <person name="Komaki H."/>
            <person name="Tamura T."/>
        </authorList>
    </citation>
    <scope>NUCLEOTIDE SEQUENCE</scope>
    <source>
        <strain evidence="2">NBRC 14990</strain>
    </source>
</reference>
<dbReference type="AlphaFoldDB" id="A0A919IJ93"/>
<feature type="transmembrane region" description="Helical" evidence="1">
    <location>
        <begin position="25"/>
        <end position="45"/>
    </location>
</feature>
<comment type="caution">
    <text evidence="2">The sequence shown here is derived from an EMBL/GenBank/DDBJ whole genome shotgun (WGS) entry which is preliminary data.</text>
</comment>
<evidence type="ECO:0000313" key="3">
    <source>
        <dbReference type="Proteomes" id="UP000619479"/>
    </source>
</evidence>
<proteinExistence type="predicted"/>
<evidence type="ECO:0000313" key="2">
    <source>
        <dbReference type="EMBL" id="GID64468.1"/>
    </source>
</evidence>
<keyword evidence="3" id="KW-1185">Reference proteome</keyword>
<keyword evidence="1" id="KW-0812">Transmembrane</keyword>
<name>A0A919IJ93_9ACTN</name>
<protein>
    <submittedName>
        <fullName evidence="2">Uncharacterized protein</fullName>
    </submittedName>
</protein>
<accession>A0A919IJ93</accession>
<gene>
    <name evidence="2" type="ORF">Acy02nite_23490</name>
</gene>
<dbReference type="Proteomes" id="UP000619479">
    <property type="component" value="Unassembled WGS sequence"/>
</dbReference>